<protein>
    <recommendedName>
        <fullName evidence="3">Hydrogenase formation protein</fullName>
    </recommendedName>
</protein>
<evidence type="ECO:0000313" key="1">
    <source>
        <dbReference type="EMBL" id="MFC3934188.1"/>
    </source>
</evidence>
<organism evidence="1 2">
    <name type="scientific">Acidovorax facilis</name>
    <dbReference type="NCBI Taxonomy" id="12917"/>
    <lineage>
        <taxon>Bacteria</taxon>
        <taxon>Pseudomonadati</taxon>
        <taxon>Pseudomonadota</taxon>
        <taxon>Betaproteobacteria</taxon>
        <taxon>Burkholderiales</taxon>
        <taxon>Comamonadaceae</taxon>
        <taxon>Acidovorax</taxon>
    </lineage>
</organism>
<dbReference type="Proteomes" id="UP001595693">
    <property type="component" value="Unassembled WGS sequence"/>
</dbReference>
<comment type="caution">
    <text evidence="1">The sequence shown here is derived from an EMBL/GenBank/DDBJ whole genome shotgun (WGS) entry which is preliminary data.</text>
</comment>
<accession>A0ABV8D6L3</accession>
<dbReference type="SUPFAM" id="SSF56762">
    <property type="entry name" value="HydB/Nqo4-like"/>
    <property type="match status" value="1"/>
</dbReference>
<reference evidence="2" key="1">
    <citation type="journal article" date="2019" name="Int. J. Syst. Evol. Microbiol.">
        <title>The Global Catalogue of Microorganisms (GCM) 10K type strain sequencing project: providing services to taxonomists for standard genome sequencing and annotation.</title>
        <authorList>
            <consortium name="The Broad Institute Genomics Platform"/>
            <consortium name="The Broad Institute Genome Sequencing Center for Infectious Disease"/>
            <person name="Wu L."/>
            <person name="Ma J."/>
        </authorList>
    </citation>
    <scope>NUCLEOTIDE SEQUENCE [LARGE SCALE GENOMIC DNA]</scope>
    <source>
        <strain evidence="2">CCUG 2113</strain>
    </source>
</reference>
<evidence type="ECO:0000313" key="2">
    <source>
        <dbReference type="Proteomes" id="UP001595693"/>
    </source>
</evidence>
<dbReference type="EMBL" id="JBHSAJ010000013">
    <property type="protein sequence ID" value="MFC3934188.1"/>
    <property type="molecule type" value="Genomic_DNA"/>
</dbReference>
<dbReference type="InterPro" id="IPR029014">
    <property type="entry name" value="NiFe-Hase_large"/>
</dbReference>
<name>A0ABV8D6L3_9BURK</name>
<sequence length="365" mass="39253">MPHSLSSTRQDWAARLGEGRLVETLPGLMASVFNLCSQAHRLCSSLAIEAAAPGLLAAPQQVAERLRLETAQEHVRRIGLDWPRLLGVTGDQDQDVMASAVVLRGCPLLAPNTGKRWADTARWLHQTWLGMPASDWLTAWAVDGVDWLRTWSAQHGSGVHGLGLATLLRDARGADSGEVLDPGAALRVHAAPEQMRLLGSTLVSTPLFALQPQWGGGCAHTGSWARLNAPEEATPLTPWAQLGCRLAELVRLCLPGEGQGAGWLAWGALATGSNQGLAWVEMARGLLVHHVVLDGACARVVACRVLAPTEWNFHPIGVVAQRVSRLDGYTPDALRQLRLLMAAFDPCVPFECGAQLDARRETVHA</sequence>
<evidence type="ECO:0008006" key="3">
    <source>
        <dbReference type="Google" id="ProtNLM"/>
    </source>
</evidence>
<proteinExistence type="predicted"/>
<dbReference type="RefSeq" id="WP_055394192.1">
    <property type="nucleotide sequence ID" value="NZ_JAMXAX010000038.1"/>
</dbReference>
<gene>
    <name evidence="1" type="ORF">ACFOW3_06075</name>
</gene>
<keyword evidence="2" id="KW-1185">Reference proteome</keyword>
<dbReference type="Gene3D" id="1.10.645.10">
    <property type="entry name" value="Cytochrome-c3 Hydrogenase, chain B"/>
    <property type="match status" value="2"/>
</dbReference>